<evidence type="ECO:0000256" key="9">
    <source>
        <dbReference type="ARBA" id="ARBA00023136"/>
    </source>
</evidence>
<evidence type="ECO:0000256" key="8">
    <source>
        <dbReference type="ARBA" id="ARBA00022989"/>
    </source>
</evidence>
<dbReference type="GO" id="GO:0005923">
    <property type="term" value="C:bicellular tight junction"/>
    <property type="evidence" value="ECO:0007669"/>
    <property type="project" value="UniProtKB-SubCell"/>
</dbReference>
<evidence type="ECO:0000256" key="2">
    <source>
        <dbReference type="ARBA" id="ARBA00004651"/>
    </source>
</evidence>
<comment type="similarity">
    <text evidence="3">Belongs to the claudin family.</text>
</comment>
<evidence type="ECO:0000256" key="7">
    <source>
        <dbReference type="ARBA" id="ARBA00022949"/>
    </source>
</evidence>
<comment type="subcellular location">
    <subcellularLocation>
        <location evidence="1">Cell junction</location>
        <location evidence="1">Tight junction</location>
    </subcellularLocation>
    <subcellularLocation>
        <location evidence="2">Cell membrane</location>
        <topology evidence="2">Multi-pass membrane protein</topology>
    </subcellularLocation>
</comment>
<sequence length="218" mass="24235">MDRRVELTGFLLAVLGWICTIVTWQIPMWYVTGTVDNNTDTLALYWNGVWLNWQDLSKGSLHCNFYMSLLSLADHFRSRRALVISSMAIGILPVLIYLTGLLKFPQLVLIKATAGLVYVISGLLLLIVVSWTTHITQGSLDIDIQLTTEWGPALFSGWIGTVLLLVGGGILCIYCCTAPIQIQRGPVQASVPQEVEHPLNTIQRTAYDSPYRQTTSPI</sequence>
<evidence type="ECO:0000256" key="5">
    <source>
        <dbReference type="ARBA" id="ARBA00022475"/>
    </source>
</evidence>
<dbReference type="Proteomes" id="UP000752171">
    <property type="component" value="Unassembled WGS sequence"/>
</dbReference>
<evidence type="ECO:0000313" key="12">
    <source>
        <dbReference type="Proteomes" id="UP000752171"/>
    </source>
</evidence>
<keyword evidence="7" id="KW-0965">Cell junction</keyword>
<dbReference type="OrthoDB" id="8770207at2759"/>
<dbReference type="InterPro" id="IPR006187">
    <property type="entry name" value="Claudin"/>
</dbReference>
<feature type="transmembrane region" description="Helical" evidence="10">
    <location>
        <begin position="81"/>
        <end position="102"/>
    </location>
</feature>
<keyword evidence="9 10" id="KW-0472">Membrane</keyword>
<protein>
    <submittedName>
        <fullName evidence="11">Claudin-4-like</fullName>
    </submittedName>
</protein>
<feature type="transmembrane region" description="Helical" evidence="10">
    <location>
        <begin position="7"/>
        <end position="26"/>
    </location>
</feature>
<dbReference type="InterPro" id="IPR004031">
    <property type="entry name" value="PMP22/EMP/MP20/Claudin"/>
</dbReference>
<dbReference type="PRINTS" id="PR01077">
    <property type="entry name" value="CLAUDIN"/>
</dbReference>
<evidence type="ECO:0000256" key="4">
    <source>
        <dbReference type="ARBA" id="ARBA00022427"/>
    </source>
</evidence>
<evidence type="ECO:0000256" key="6">
    <source>
        <dbReference type="ARBA" id="ARBA00022692"/>
    </source>
</evidence>
<keyword evidence="4" id="KW-0796">Tight junction</keyword>
<feature type="transmembrane region" description="Helical" evidence="10">
    <location>
        <begin position="153"/>
        <end position="176"/>
    </location>
</feature>
<evidence type="ECO:0000256" key="3">
    <source>
        <dbReference type="ARBA" id="ARBA00008295"/>
    </source>
</evidence>
<dbReference type="AlphaFoldDB" id="A0A8T2M1Q2"/>
<proteinExistence type="inferred from homology"/>
<dbReference type="GO" id="GO:0005198">
    <property type="term" value="F:structural molecule activity"/>
    <property type="evidence" value="ECO:0007669"/>
    <property type="project" value="InterPro"/>
</dbReference>
<dbReference type="PANTHER" id="PTHR12002">
    <property type="entry name" value="CLAUDIN"/>
    <property type="match status" value="1"/>
</dbReference>
<dbReference type="GO" id="GO:0005886">
    <property type="term" value="C:plasma membrane"/>
    <property type="evidence" value="ECO:0007669"/>
    <property type="project" value="UniProtKB-SubCell"/>
</dbReference>
<gene>
    <name evidence="11" type="primary">CLDN4</name>
    <name evidence="11" type="ORF">AMEX_G6434</name>
</gene>
<feature type="transmembrane region" description="Helical" evidence="10">
    <location>
        <begin position="114"/>
        <end position="133"/>
    </location>
</feature>
<dbReference type="Gene3D" id="1.20.140.150">
    <property type="match status" value="1"/>
</dbReference>
<organism evidence="11 12">
    <name type="scientific">Astyanax mexicanus</name>
    <name type="common">Blind cave fish</name>
    <name type="synonym">Astyanax fasciatus mexicanus</name>
    <dbReference type="NCBI Taxonomy" id="7994"/>
    <lineage>
        <taxon>Eukaryota</taxon>
        <taxon>Metazoa</taxon>
        <taxon>Chordata</taxon>
        <taxon>Craniata</taxon>
        <taxon>Vertebrata</taxon>
        <taxon>Euteleostomi</taxon>
        <taxon>Actinopterygii</taxon>
        <taxon>Neopterygii</taxon>
        <taxon>Teleostei</taxon>
        <taxon>Ostariophysi</taxon>
        <taxon>Characiformes</taxon>
        <taxon>Characoidei</taxon>
        <taxon>Acestrorhamphidae</taxon>
        <taxon>Acestrorhamphinae</taxon>
        <taxon>Astyanax</taxon>
    </lineage>
</organism>
<accession>A0A8T2M1Q2</accession>
<dbReference type="Pfam" id="PF00822">
    <property type="entry name" value="PMP22_Claudin"/>
    <property type="match status" value="1"/>
</dbReference>
<evidence type="ECO:0000313" key="11">
    <source>
        <dbReference type="EMBL" id="KAG9278548.1"/>
    </source>
</evidence>
<reference evidence="11 12" key="1">
    <citation type="submission" date="2021-07" db="EMBL/GenBank/DDBJ databases">
        <authorList>
            <person name="Imarazene B."/>
            <person name="Zahm M."/>
            <person name="Klopp C."/>
            <person name="Cabau C."/>
            <person name="Beille S."/>
            <person name="Jouanno E."/>
            <person name="Castinel A."/>
            <person name="Lluch J."/>
            <person name="Gil L."/>
            <person name="Kuchtly C."/>
            <person name="Lopez Roques C."/>
            <person name="Donnadieu C."/>
            <person name="Parrinello H."/>
            <person name="Journot L."/>
            <person name="Du K."/>
            <person name="Schartl M."/>
            <person name="Retaux S."/>
            <person name="Guiguen Y."/>
        </authorList>
    </citation>
    <scope>NUCLEOTIDE SEQUENCE [LARGE SCALE GENOMIC DNA]</scope>
    <source>
        <strain evidence="11">Pach_M1</strain>
        <tissue evidence="11">Testis</tissue>
    </source>
</reference>
<keyword evidence="5" id="KW-1003">Cell membrane</keyword>
<evidence type="ECO:0000256" key="10">
    <source>
        <dbReference type="SAM" id="Phobius"/>
    </source>
</evidence>
<dbReference type="EMBL" id="JAICCE010000004">
    <property type="protein sequence ID" value="KAG9278548.1"/>
    <property type="molecule type" value="Genomic_DNA"/>
</dbReference>
<comment type="caution">
    <text evidence="11">The sequence shown here is derived from an EMBL/GenBank/DDBJ whole genome shotgun (WGS) entry which is preliminary data.</text>
</comment>
<keyword evidence="6 10" id="KW-0812">Transmembrane</keyword>
<name>A0A8T2M1Q2_ASTMX</name>
<evidence type="ECO:0000256" key="1">
    <source>
        <dbReference type="ARBA" id="ARBA00004435"/>
    </source>
</evidence>
<keyword evidence="8 10" id="KW-1133">Transmembrane helix</keyword>